<feature type="coiled-coil region" evidence="4">
    <location>
        <begin position="531"/>
        <end position="578"/>
    </location>
</feature>
<dbReference type="SUPFAM" id="SSF141571">
    <property type="entry name" value="Pentapeptide repeat-like"/>
    <property type="match status" value="1"/>
</dbReference>
<evidence type="ECO:0000313" key="7">
    <source>
        <dbReference type="Proteomes" id="UP000000600"/>
    </source>
</evidence>
<feature type="repeat" description="WD" evidence="3">
    <location>
        <begin position="2298"/>
        <end position="2339"/>
    </location>
</feature>
<evidence type="ECO:0000256" key="3">
    <source>
        <dbReference type="PROSITE-ProRule" id="PRU00221"/>
    </source>
</evidence>
<organism evidence="6 7">
    <name type="scientific">Paramecium tetraurelia</name>
    <dbReference type="NCBI Taxonomy" id="5888"/>
    <lineage>
        <taxon>Eukaryota</taxon>
        <taxon>Sar</taxon>
        <taxon>Alveolata</taxon>
        <taxon>Ciliophora</taxon>
        <taxon>Intramacronucleata</taxon>
        <taxon>Oligohymenophorea</taxon>
        <taxon>Peniculida</taxon>
        <taxon>Parameciidae</taxon>
        <taxon>Paramecium</taxon>
    </lineage>
</organism>
<sequence length="2419" mass="285368">MSGLLDKVTSTLRGGGCGSTKTIPYTDVDLKSDIYDTDIFITRFDSIVQIISSKATVAANQSEAQEIMIAIQWFIFQEENIYKLIKNEEKVMKSYNLIIDGIQKLLKSCLIYIRTDSFKSLFILRISASLSKVIFSFHMRKAQRFINWDTQNQILDICDQLRQEMSIEKNDLIQIQLELYLSLTQTSFQMAPNNGKEREDILHGCLEGIINSIFDMKPSVDLFKSLYKGAVLLYDDYTVQKNRKQYESYFQIDILQWEIINNLKNDSQNLEEILLHMNKIHENLVKNQSNWKNHFLWIQMIGKIITYHPLITKKKLNQLTSPFNFQAKSNFMWKEYQNKGFLMQLNHSNDQALVLLNQFKNKELSQIDKLILEDTFIEWENLMLLKDFLVNQKTDNIYFTFGSYLKLKLGSIEPQKDEQKTICKIQQFLDFIISNKLLALIQENYERLGIIVKDFLNFIKQNMYFDAKIEQAKHNSQLKKINLNFKEFFQNALKIIKIIRLSKRKQNFQLEQFDQKKNNEFQIFQQIKYILRLLEQILSQAIQDLNSKKNEPNESKVMQQQLEEIQKQLQNLNLTEENFSFLNKFQQKLIALISATPNLRSFLKEAQCMLKLIEQTVKQVSELEILLLQKKSLIQYFQCLLNNLNSYYEHQIQELQNQFNELNLRLQTFLILQYEIDTVSSPEQLKEIQKKYSQQVSFQFLHQQRLNILKLRSQLITFKECFQNIFSIPSQEFLKYLGEINLDGFPLNVIQSYPKQIICCDSQIYQQAIADLMKLEITQQDYQNNLIILKGSLDLLIFQLTLEEKMIDLERIHLELIEKEFGELFEETNSLTMTLIRNFSIDQSINIIENKNLNQDQLKIERQKYEILLQQLRKINYQENCKEGEQIQLLVENVVKLLKASINQELEIFRMPIIKRINDLKVKFNELKTKYDKIKEEDKDESNNQNRKNLSIIINILQLLQIKARQTRQKLAQFFENVKNFTKSRDVLQECYEEMYIGFLSCFQNQLNQLKEYQFTTANLKQYETESSKEYFSRISINLYDENQSDQKNTQIINIVHFLYQLMAETKEKLMKSKWKFIEIQFDQEYLIQLSKILYLQENYEEQEVKTNQQDQFSKDQYNNDEWKIKQGLVLTIIQISLHSFAEKITQFCQKELIELWVQEKDLRVRNLLKNEKLISMQMQILSKDWQTQQDRIAGEMQEMLSRIDELQEQISHEANLNKRDLCLKELDETTEQLDQYIKNISEMGQQLRLLTDFVNHIRKGLIRVEGKINEMKEQLKNIGNDIKFLRGKSVEQLFEIRKWKVLKEAALKNTKSIYVPLETKEIYHKAIVDEKKEESILINLEQINDTKGEVNEFLLEEKETVLLIHGVAGSGKSTTAKKIEEFIWKLHNNNKKIRNRILIPIYISLPSLKNPVFQAVEETLHQDEYGFDDLQLKECKEMLEKNEFRLLLIMDSYDEMKLENIQKNLYMNNKVKQNWSDPLVIFTTRSEIFTSVNYALWFAPEKKENLKEVQLEKFNLKKIKQYLKKFAIQSIKMLIYELYEWQSQISNRGEQDINNFEVNWEKLFEQCLSLEATKANSEALLNQKEIDNILSFLKINQFFNLKSVEALRNLMVKLQKLWSVEKYEKMMNQINLYRLIETPYMMEIIVQVLPKMMEKASEIINLRLNFLKNFPIMLYEFYKSKRKSIEHRIIMKQNKLMKQDNRIIMKKNNRIIMKKEKQDNNEKEQQVTQTDVENLDKINYFEIAVEVWNKMEESSIAIHFQELNLNKNLFFEHSLKHFNNSFQKISILKDRMIEVVRNALSELNLTSFDFYDEFINQYHHQQIEKQRNLGKSLHIDRFLHDLKKYSINLAKVMSAKQTTQVQYQQQGFLYQEEREDEKWQNEFFNDDDHQFGSYKKDLRSCSLIKQKGNNFQFVHKSIQEFYIAADLYSVLVVSKELNKQTFNWILEQLSKENNYDKNWLEYSPHLINQEKIIKFHVLIRDLKVNAFKKNIESTLSLLKTLNKHEFFLDNYSIETYVESRKYLIQKIKNEVSIIEFLKFLVQLTAIESSFIQGGSNSLNLLVEMQIDLTNHNFEKIRIKNTSIVGGNFFQSNLNQSELTDVNINAINLNRAQMFGCKWKRIKINDIYSLDGHSRYVNTVNFSPDGNMLASCSLDKSIRLWDVKTGQQKAKLDGHDDAVSSVKFSPDGTTLVSVSSDSSIRLWDVKTGQQFAKLDGHSDAVYSVNFSPDGTTLASGSQDNSIRLWDVKTGQQKAKLDGHSHFVYSVHFSPDGTTLASGSRDFSIRFWDVRTGQQKAKLDGHSSTVTSVNFSPDGTTLASGSEDNSIRLWDVKTGQQIAKLDGHENGILSVHFSPDGTTLASGSGDNSIRLWDVKTGQQKAKLNGHSSTVTSVNFSPAIRYYRIKLWSVHKIFIVFNFMD</sequence>
<dbReference type="HOGENOM" id="CLU_000782_0_0_1"/>
<gene>
    <name evidence="6" type="ORF">GSPATT00000566001</name>
</gene>
<dbReference type="Gene3D" id="2.130.10.10">
    <property type="entry name" value="YVTN repeat-like/Quinoprotein amine dehydrogenase"/>
    <property type="match status" value="3"/>
</dbReference>
<accession>A0CJ90</accession>
<dbReference type="OMA" id="EKENEMW"/>
<feature type="repeat" description="WD" evidence="3">
    <location>
        <begin position="2172"/>
        <end position="2213"/>
    </location>
</feature>
<dbReference type="PROSITE" id="PS00678">
    <property type="entry name" value="WD_REPEATS_1"/>
    <property type="match status" value="6"/>
</dbReference>
<feature type="coiled-coil region" evidence="4">
    <location>
        <begin position="603"/>
        <end position="672"/>
    </location>
</feature>
<evidence type="ECO:0000259" key="5">
    <source>
        <dbReference type="Pfam" id="PF05729"/>
    </source>
</evidence>
<dbReference type="SMART" id="SM00320">
    <property type="entry name" value="WD40"/>
    <property type="match status" value="7"/>
</dbReference>
<dbReference type="PROSITE" id="PS50082">
    <property type="entry name" value="WD_REPEATS_2"/>
    <property type="match status" value="6"/>
</dbReference>
<dbReference type="InterPro" id="IPR036322">
    <property type="entry name" value="WD40_repeat_dom_sf"/>
</dbReference>
<evidence type="ECO:0000256" key="2">
    <source>
        <dbReference type="ARBA" id="ARBA00022737"/>
    </source>
</evidence>
<feature type="repeat" description="WD" evidence="3">
    <location>
        <begin position="2214"/>
        <end position="2255"/>
    </location>
</feature>
<dbReference type="eggNOG" id="KOG0266">
    <property type="taxonomic scope" value="Eukaryota"/>
</dbReference>
<feature type="repeat" description="WD" evidence="3">
    <location>
        <begin position="2340"/>
        <end position="2381"/>
    </location>
</feature>
<keyword evidence="4" id="KW-0175">Coiled coil</keyword>
<dbReference type="InParanoid" id="A0CJ90"/>
<dbReference type="Pfam" id="PF25173">
    <property type="entry name" value="Beta-prop_WDR3_1st"/>
    <property type="match status" value="1"/>
</dbReference>
<name>A0CJ90_PARTE</name>
<dbReference type="PRINTS" id="PR00320">
    <property type="entry name" value="GPROTEINBRPT"/>
</dbReference>
<feature type="repeat" description="WD" evidence="3">
    <location>
        <begin position="2130"/>
        <end position="2171"/>
    </location>
</feature>
<dbReference type="InterPro" id="IPR007111">
    <property type="entry name" value="NACHT_NTPase"/>
</dbReference>
<dbReference type="EMBL" id="CT868096">
    <property type="protein sequence ID" value="CAK70857.1"/>
    <property type="molecule type" value="Genomic_DNA"/>
</dbReference>
<dbReference type="InterPro" id="IPR027417">
    <property type="entry name" value="P-loop_NTPase"/>
</dbReference>
<keyword evidence="2" id="KW-0677">Repeat</keyword>
<dbReference type="PANTHER" id="PTHR44129">
    <property type="entry name" value="WD REPEAT-CONTAINING PROTEIN POP1"/>
    <property type="match status" value="1"/>
</dbReference>
<dbReference type="InterPro" id="IPR015943">
    <property type="entry name" value="WD40/YVTN_repeat-like_dom_sf"/>
</dbReference>
<dbReference type="CDD" id="cd00200">
    <property type="entry name" value="WD40"/>
    <property type="match status" value="1"/>
</dbReference>
<dbReference type="Gene3D" id="3.40.50.300">
    <property type="entry name" value="P-loop containing nucleotide triphosphate hydrolases"/>
    <property type="match status" value="1"/>
</dbReference>
<protein>
    <recommendedName>
        <fullName evidence="5">NACHT domain-containing protein</fullName>
    </recommendedName>
</protein>
<feature type="coiled-coil region" evidence="4">
    <location>
        <begin position="1190"/>
        <end position="1289"/>
    </location>
</feature>
<evidence type="ECO:0000256" key="4">
    <source>
        <dbReference type="SAM" id="Coils"/>
    </source>
</evidence>
<dbReference type="SUPFAM" id="SSF50978">
    <property type="entry name" value="WD40 repeat-like"/>
    <property type="match status" value="1"/>
</dbReference>
<keyword evidence="1 3" id="KW-0853">WD repeat</keyword>
<dbReference type="RefSeq" id="XP_001438254.1">
    <property type="nucleotide sequence ID" value="XM_001438217.1"/>
</dbReference>
<dbReference type="OrthoDB" id="311329at2759"/>
<proteinExistence type="predicted"/>
<dbReference type="SUPFAM" id="SSF52540">
    <property type="entry name" value="P-loop containing nucleoside triphosphate hydrolases"/>
    <property type="match status" value="1"/>
</dbReference>
<dbReference type="GeneID" id="5024039"/>
<feature type="repeat" description="WD" evidence="3">
    <location>
        <begin position="2256"/>
        <end position="2297"/>
    </location>
</feature>
<dbReference type="STRING" id="5888.A0CJ90"/>
<dbReference type="InterPro" id="IPR050349">
    <property type="entry name" value="WD_LIS1/nudF_dynein_reg"/>
</dbReference>
<feature type="domain" description="NACHT" evidence="5">
    <location>
        <begin position="1362"/>
        <end position="1527"/>
    </location>
</feature>
<keyword evidence="7" id="KW-1185">Reference proteome</keyword>
<dbReference type="InterPro" id="IPR020472">
    <property type="entry name" value="WD40_PAC1"/>
</dbReference>
<dbReference type="KEGG" id="ptm:GSPATT00000566001"/>
<dbReference type="InterPro" id="IPR019775">
    <property type="entry name" value="WD40_repeat_CS"/>
</dbReference>
<feature type="coiled-coil region" evidence="4">
    <location>
        <begin position="848"/>
        <end position="875"/>
    </location>
</feature>
<dbReference type="Proteomes" id="UP000000600">
    <property type="component" value="Unassembled WGS sequence"/>
</dbReference>
<dbReference type="Pfam" id="PF00400">
    <property type="entry name" value="WD40"/>
    <property type="match status" value="2"/>
</dbReference>
<dbReference type="InterPro" id="IPR001680">
    <property type="entry name" value="WD40_rpt"/>
</dbReference>
<evidence type="ECO:0000256" key="1">
    <source>
        <dbReference type="ARBA" id="ARBA00022574"/>
    </source>
</evidence>
<evidence type="ECO:0000313" key="6">
    <source>
        <dbReference type="EMBL" id="CAK70857.1"/>
    </source>
</evidence>
<dbReference type="PROSITE" id="PS50294">
    <property type="entry name" value="WD_REPEATS_REGION"/>
    <property type="match status" value="6"/>
</dbReference>
<dbReference type="Pfam" id="PF05729">
    <property type="entry name" value="NACHT"/>
    <property type="match status" value="1"/>
</dbReference>
<reference evidence="6 7" key="1">
    <citation type="journal article" date="2006" name="Nature">
        <title>Global trends of whole-genome duplications revealed by the ciliate Paramecium tetraurelia.</title>
        <authorList>
            <consortium name="Genoscope"/>
            <person name="Aury J.-M."/>
            <person name="Jaillon O."/>
            <person name="Duret L."/>
            <person name="Noel B."/>
            <person name="Jubin C."/>
            <person name="Porcel B.M."/>
            <person name="Segurens B."/>
            <person name="Daubin V."/>
            <person name="Anthouard V."/>
            <person name="Aiach N."/>
            <person name="Arnaiz O."/>
            <person name="Billaut A."/>
            <person name="Beisson J."/>
            <person name="Blanc I."/>
            <person name="Bouhouche K."/>
            <person name="Camara F."/>
            <person name="Duharcourt S."/>
            <person name="Guigo R."/>
            <person name="Gogendeau D."/>
            <person name="Katinka M."/>
            <person name="Keller A.-M."/>
            <person name="Kissmehl R."/>
            <person name="Klotz C."/>
            <person name="Koll F."/>
            <person name="Le Moue A."/>
            <person name="Lepere C."/>
            <person name="Malinsky S."/>
            <person name="Nowacki M."/>
            <person name="Nowak J.K."/>
            <person name="Plattner H."/>
            <person name="Poulain J."/>
            <person name="Ruiz F."/>
            <person name="Serrano V."/>
            <person name="Zagulski M."/>
            <person name="Dessen P."/>
            <person name="Betermier M."/>
            <person name="Weissenbach J."/>
            <person name="Scarpelli C."/>
            <person name="Schachter V."/>
            <person name="Sperling L."/>
            <person name="Meyer E."/>
            <person name="Cohen J."/>
            <person name="Wincker P."/>
        </authorList>
    </citation>
    <scope>NUCLEOTIDE SEQUENCE [LARGE SCALE GENOMIC DNA]</scope>
    <source>
        <strain evidence="6 7">Stock d4-2</strain>
    </source>
</reference>